<keyword evidence="2" id="KW-0378">Hydrolase</keyword>
<dbReference type="AlphaFoldDB" id="A0AA86P949"/>
<evidence type="ECO:0000313" key="2">
    <source>
        <dbReference type="EMBL" id="CAI9934103.1"/>
    </source>
</evidence>
<evidence type="ECO:0000259" key="1">
    <source>
        <dbReference type="Pfam" id="PF13392"/>
    </source>
</evidence>
<keyword evidence="2" id="KW-0540">Nuclease</keyword>
<evidence type="ECO:0000313" key="3">
    <source>
        <dbReference type="EMBL" id="CAL6070076.1"/>
    </source>
</evidence>
<dbReference type="Pfam" id="PF13392">
    <property type="entry name" value="HNH_3"/>
    <property type="match status" value="1"/>
</dbReference>
<gene>
    <name evidence="2" type="ORF">HINF_LOCUS21748</name>
    <name evidence="3" type="ORF">HINF_LOCUS54284</name>
</gene>
<dbReference type="SUPFAM" id="SSF54060">
    <property type="entry name" value="His-Me finger endonucleases"/>
    <property type="match status" value="1"/>
</dbReference>
<dbReference type="GO" id="GO:0004519">
    <property type="term" value="F:endonuclease activity"/>
    <property type="evidence" value="ECO:0007669"/>
    <property type="project" value="UniProtKB-KW"/>
</dbReference>
<protein>
    <submittedName>
        <fullName evidence="2">HNH endonuclease</fullName>
    </submittedName>
    <submittedName>
        <fullName evidence="3">HNH_endonuclease</fullName>
    </submittedName>
</protein>
<dbReference type="Proteomes" id="UP001642409">
    <property type="component" value="Unassembled WGS sequence"/>
</dbReference>
<keyword evidence="4" id="KW-1185">Reference proteome</keyword>
<sequence>MQTRLNVSPIDSDISQLESLEDLEIYSEQFTESFDQDDFIEANKDQVKNIVEQGRFIIGFPDYVVTSMGRIICVSQQTELKMYVSNCGYFIINLKNEAGWAPFNVHSLVANAFLGLKPTGFQVDHIDRNKQNNCIENLRYVSASNNCKNKTSYQGHSAEYFDQLPTNCVPFVKYNQHIFENYFIDQNTKQIYCLMLDQYLKIILTTDKRNGSQFYNSKNTLGKQVSVFLSKLQRNEYNK</sequence>
<comment type="caution">
    <text evidence="2">The sequence shown here is derived from an EMBL/GenBank/DDBJ whole genome shotgun (WGS) entry which is preliminary data.</text>
</comment>
<keyword evidence="2" id="KW-0255">Endonuclease</keyword>
<reference evidence="3 4" key="2">
    <citation type="submission" date="2024-07" db="EMBL/GenBank/DDBJ databases">
        <authorList>
            <person name="Akdeniz Z."/>
        </authorList>
    </citation>
    <scope>NUCLEOTIDE SEQUENCE [LARGE SCALE GENOMIC DNA]</scope>
</reference>
<reference evidence="2" key="1">
    <citation type="submission" date="2023-06" db="EMBL/GenBank/DDBJ databases">
        <authorList>
            <person name="Kurt Z."/>
        </authorList>
    </citation>
    <scope>NUCLEOTIDE SEQUENCE</scope>
</reference>
<name>A0AA86P949_9EUKA</name>
<feature type="domain" description="HNH nuclease" evidence="1">
    <location>
        <begin position="105"/>
        <end position="146"/>
    </location>
</feature>
<dbReference type="EMBL" id="CATOUU010000557">
    <property type="protein sequence ID" value="CAI9934103.1"/>
    <property type="molecule type" value="Genomic_DNA"/>
</dbReference>
<accession>A0AA86P949</accession>
<dbReference type="InterPro" id="IPR003615">
    <property type="entry name" value="HNH_nuc"/>
</dbReference>
<dbReference type="InterPro" id="IPR044925">
    <property type="entry name" value="His-Me_finger_sf"/>
</dbReference>
<dbReference type="Gene3D" id="3.90.75.20">
    <property type="match status" value="1"/>
</dbReference>
<organism evidence="2">
    <name type="scientific">Hexamita inflata</name>
    <dbReference type="NCBI Taxonomy" id="28002"/>
    <lineage>
        <taxon>Eukaryota</taxon>
        <taxon>Metamonada</taxon>
        <taxon>Diplomonadida</taxon>
        <taxon>Hexamitidae</taxon>
        <taxon>Hexamitinae</taxon>
        <taxon>Hexamita</taxon>
    </lineage>
</organism>
<evidence type="ECO:0000313" key="4">
    <source>
        <dbReference type="Proteomes" id="UP001642409"/>
    </source>
</evidence>
<dbReference type="EMBL" id="CAXDID020000281">
    <property type="protein sequence ID" value="CAL6070076.1"/>
    <property type="molecule type" value="Genomic_DNA"/>
</dbReference>
<proteinExistence type="predicted"/>